<evidence type="ECO:0000313" key="2">
    <source>
        <dbReference type="EMBL" id="BAL54000.1"/>
    </source>
</evidence>
<keyword evidence="1" id="KW-0812">Transmembrane</keyword>
<evidence type="ECO:0008006" key="3">
    <source>
        <dbReference type="Google" id="ProtNLM"/>
    </source>
</evidence>
<feature type="transmembrane region" description="Helical" evidence="1">
    <location>
        <begin position="78"/>
        <end position="100"/>
    </location>
</feature>
<proteinExistence type="predicted"/>
<feature type="transmembrane region" description="Helical" evidence="1">
    <location>
        <begin position="528"/>
        <end position="546"/>
    </location>
</feature>
<protein>
    <recommendedName>
        <fullName evidence="3">Glycosyltransferase RgtA/B/C/D-like domain-containing protein</fullName>
    </recommendedName>
</protein>
<feature type="transmembrane region" description="Helical" evidence="1">
    <location>
        <begin position="173"/>
        <end position="193"/>
    </location>
</feature>
<keyword evidence="1" id="KW-1133">Transmembrane helix</keyword>
<feature type="transmembrane region" description="Helical" evidence="1">
    <location>
        <begin position="136"/>
        <end position="153"/>
    </location>
</feature>
<feature type="transmembrane region" description="Helical" evidence="1">
    <location>
        <begin position="410"/>
        <end position="434"/>
    </location>
</feature>
<name>H5SCW4_9CHLR</name>
<feature type="transmembrane region" description="Helical" evidence="1">
    <location>
        <begin position="12"/>
        <end position="34"/>
    </location>
</feature>
<reference evidence="2" key="2">
    <citation type="journal article" date="2012" name="PLoS ONE">
        <title>A Deeply Branching Thermophilic Bacterium with an Ancient Acetyl-CoA Pathway Dominates a Subsurface Ecosystem.</title>
        <authorList>
            <person name="Takami H."/>
            <person name="Noguchi H."/>
            <person name="Takaki Y."/>
            <person name="Uchiyama I."/>
            <person name="Toyoda A."/>
            <person name="Nishi S."/>
            <person name="Chee G.-J."/>
            <person name="Arai W."/>
            <person name="Nunoura T."/>
            <person name="Itoh T."/>
            <person name="Hattori M."/>
            <person name="Takai K."/>
        </authorList>
    </citation>
    <scope>NUCLEOTIDE SEQUENCE</scope>
</reference>
<keyword evidence="1" id="KW-0472">Membrane</keyword>
<reference evidence="2" key="1">
    <citation type="journal article" date="2005" name="Environ. Microbiol.">
        <title>Genetic and functional properties of uncultivated thermophilic crenarchaeotes from a subsurface gold mine as revealed by analysis of genome fragments.</title>
        <authorList>
            <person name="Nunoura T."/>
            <person name="Hirayama H."/>
            <person name="Takami H."/>
            <person name="Oida H."/>
            <person name="Nishi S."/>
            <person name="Shimamura S."/>
            <person name="Suzuki Y."/>
            <person name="Inagaki F."/>
            <person name="Takai K."/>
            <person name="Nealson K.H."/>
            <person name="Horikoshi K."/>
        </authorList>
    </citation>
    <scope>NUCLEOTIDE SEQUENCE</scope>
</reference>
<sequence length="613" mass="69113">MLFRGWETFKEGLPFSRLVLGVAAAGTAFFLVSALRPPMAVLWLLSWATAAGGIWLLLLPALRDANAFLIEERRGRWLLAWLLGSAAAFLSSGFLVNPYPHPLQRLFLAASLSLLWGAIAYYALGRLWRVLNWQGLLNLAILVLFLFGVFWIGQQHPILFDIEPFSLKGQQAALFFSGMFFAMPWLAALLYVLERNQLRWRNSPLIVFVEEHFFGLLLASLFFAIYLFLGSIFNHSLMSQNDDVLFDTDSRTWKLRLATDAWQDPYQRSVHPAVLLVLRLWVQTLVFLLNGKQVAAALFATAAAGATCVFLAWLFIKNASQDENYALTWASILGASAGHLIFGSLVETYIFLALLLLLFMVLLQKEHLPLRWLVVTGLLTFGITLTNIIQEMLALLAVRRDLRLAAKFTGLVLSLGVVLSLANNLIFAAANPLFFLPSAFESRHMFAINSERAKVLFKGFFLHSMIGPDPLIFPAPAEKGYPPAFRTYRPFLNQRAEYNPLSKVVAWIWLGVLLIGSLLFLRSRGKNFRFSIGFLLCLAFNFGLHLRYGREFLLYSPNWIYALVLFLALSWANLRRVWAQGALQGFLVLLLISNMHFLYLIIHTAAVLIQGGS</sequence>
<gene>
    <name evidence="2" type="ORF">HGMM_F11H08C10</name>
</gene>
<organism evidence="2">
    <name type="scientific">uncultured Chloroflexota bacterium</name>
    <dbReference type="NCBI Taxonomy" id="166587"/>
    <lineage>
        <taxon>Bacteria</taxon>
        <taxon>Bacillati</taxon>
        <taxon>Chloroflexota</taxon>
        <taxon>environmental samples</taxon>
    </lineage>
</organism>
<evidence type="ECO:0000256" key="1">
    <source>
        <dbReference type="SAM" id="Phobius"/>
    </source>
</evidence>
<feature type="transmembrane region" description="Helical" evidence="1">
    <location>
        <begin position="504"/>
        <end position="521"/>
    </location>
</feature>
<feature type="transmembrane region" description="Helical" evidence="1">
    <location>
        <begin position="40"/>
        <end position="58"/>
    </location>
</feature>
<feature type="transmembrane region" description="Helical" evidence="1">
    <location>
        <begin position="586"/>
        <end position="609"/>
    </location>
</feature>
<feature type="transmembrane region" description="Helical" evidence="1">
    <location>
        <begin position="552"/>
        <end position="574"/>
    </location>
</feature>
<dbReference type="AlphaFoldDB" id="H5SCW4"/>
<feature type="transmembrane region" description="Helical" evidence="1">
    <location>
        <begin position="296"/>
        <end position="316"/>
    </location>
</feature>
<dbReference type="EMBL" id="AP011674">
    <property type="protein sequence ID" value="BAL54000.1"/>
    <property type="molecule type" value="Genomic_DNA"/>
</dbReference>
<feature type="transmembrane region" description="Helical" evidence="1">
    <location>
        <begin position="336"/>
        <end position="363"/>
    </location>
</feature>
<feature type="transmembrane region" description="Helical" evidence="1">
    <location>
        <begin position="370"/>
        <end position="390"/>
    </location>
</feature>
<accession>H5SCW4</accession>
<feature type="transmembrane region" description="Helical" evidence="1">
    <location>
        <begin position="213"/>
        <end position="233"/>
    </location>
</feature>
<feature type="transmembrane region" description="Helical" evidence="1">
    <location>
        <begin position="106"/>
        <end position="124"/>
    </location>
</feature>